<name>A0ABQ4ZRS8_9ASTR</name>
<accession>A0ABQ4ZRS8</accession>
<reference evidence="2" key="2">
    <citation type="submission" date="2022-01" db="EMBL/GenBank/DDBJ databases">
        <authorList>
            <person name="Yamashiro T."/>
            <person name="Shiraishi A."/>
            <person name="Satake H."/>
            <person name="Nakayama K."/>
        </authorList>
    </citation>
    <scope>NUCLEOTIDE SEQUENCE</scope>
</reference>
<protein>
    <submittedName>
        <fullName evidence="2">Reverse transcriptase domain-containing protein</fullName>
    </submittedName>
</protein>
<keyword evidence="2" id="KW-0548">Nucleotidyltransferase</keyword>
<dbReference type="InterPro" id="IPR004242">
    <property type="entry name" value="Transposase_21"/>
</dbReference>
<feature type="region of interest" description="Disordered" evidence="1">
    <location>
        <begin position="376"/>
        <end position="430"/>
    </location>
</feature>
<feature type="compositionally biased region" description="Acidic residues" evidence="1">
    <location>
        <begin position="407"/>
        <end position="419"/>
    </location>
</feature>
<dbReference type="Pfam" id="PF02992">
    <property type="entry name" value="Transposase_21"/>
    <property type="match status" value="1"/>
</dbReference>
<reference evidence="2" key="1">
    <citation type="journal article" date="2022" name="Int. J. Mol. Sci.">
        <title>Draft Genome of Tanacetum Coccineum: Genomic Comparison of Closely Related Tanacetum-Family Plants.</title>
        <authorList>
            <person name="Yamashiro T."/>
            <person name="Shiraishi A."/>
            <person name="Nakayama K."/>
            <person name="Satake H."/>
        </authorList>
    </citation>
    <scope>NUCLEOTIDE SEQUENCE</scope>
</reference>
<dbReference type="PANTHER" id="PTHR10775:SF182">
    <property type="entry name" value="TRANSPOSON, EN_SPM-LIKE, TRANSPOSASE-ASSOCIATED DOMAIN PROTEIN-RELATED"/>
    <property type="match status" value="1"/>
</dbReference>
<keyword evidence="3" id="KW-1185">Reference proteome</keyword>
<feature type="compositionally biased region" description="Acidic residues" evidence="1">
    <location>
        <begin position="388"/>
        <end position="399"/>
    </location>
</feature>
<evidence type="ECO:0000256" key="1">
    <source>
        <dbReference type="SAM" id="MobiDB-lite"/>
    </source>
</evidence>
<dbReference type="GO" id="GO:0003964">
    <property type="term" value="F:RNA-directed DNA polymerase activity"/>
    <property type="evidence" value="ECO:0007669"/>
    <property type="project" value="UniProtKB-KW"/>
</dbReference>
<comment type="caution">
    <text evidence="2">The sequence shown here is derived from an EMBL/GenBank/DDBJ whole genome shotgun (WGS) entry which is preliminary data.</text>
</comment>
<evidence type="ECO:0000313" key="3">
    <source>
        <dbReference type="Proteomes" id="UP001151760"/>
    </source>
</evidence>
<keyword evidence="2" id="KW-0695">RNA-directed DNA polymerase</keyword>
<proteinExistence type="predicted"/>
<keyword evidence="2" id="KW-0808">Transferase</keyword>
<dbReference type="PANTHER" id="PTHR10775">
    <property type="entry name" value="OS08G0208400 PROTEIN"/>
    <property type="match status" value="1"/>
</dbReference>
<feature type="compositionally biased region" description="Basic and acidic residues" evidence="1">
    <location>
        <begin position="420"/>
        <end position="430"/>
    </location>
</feature>
<feature type="non-terminal residue" evidence="2">
    <location>
        <position position="1"/>
    </location>
</feature>
<dbReference type="EMBL" id="BQNB010011597">
    <property type="protein sequence ID" value="GJS92642.1"/>
    <property type="molecule type" value="Genomic_DNA"/>
</dbReference>
<evidence type="ECO:0000313" key="2">
    <source>
        <dbReference type="EMBL" id="GJS92642.1"/>
    </source>
</evidence>
<sequence>CKDSNIPGKKVPKKVLRYFLIIRRLLRLYKSRHTVKEMTWHATRKCTELGKMQQPVDGRAWKNFDTKYLDFKKEPRIVRLGLAADGFNPFGNLSQSYSMWPVVLTTYNLPLWLCMKESSFMLTLLIPGPKSLGKDIDVYLRPLIDDLKVLWAKPSVETIAGSARSLRLRILSHQRTEKSFVSSSKELNYQMGSDPTSSTKRCKTTNRRARLLVLLCNFDDMLKAQSKVVDICSATLMEDDMLKAQSKICELHANNLQRPEVSTTSEFFSLANGPSRTPMSVNACVVDGVRYVVQSRDEPRTTQNSGICAPGPDGEMSYGQLQEILEFKYLSGVIVVENEPDIIHLDNSSDLPPSTSGNDLDNVTFYIDLHIDGESTEVDAPPDIIDVPGEDDDISDDEDPLPHDLADSDVEDLINDDDGVEKVYSSEEED</sequence>
<gene>
    <name evidence="2" type="ORF">Tco_0799610</name>
</gene>
<dbReference type="Proteomes" id="UP001151760">
    <property type="component" value="Unassembled WGS sequence"/>
</dbReference>
<organism evidence="2 3">
    <name type="scientific">Tanacetum coccineum</name>
    <dbReference type="NCBI Taxonomy" id="301880"/>
    <lineage>
        <taxon>Eukaryota</taxon>
        <taxon>Viridiplantae</taxon>
        <taxon>Streptophyta</taxon>
        <taxon>Embryophyta</taxon>
        <taxon>Tracheophyta</taxon>
        <taxon>Spermatophyta</taxon>
        <taxon>Magnoliopsida</taxon>
        <taxon>eudicotyledons</taxon>
        <taxon>Gunneridae</taxon>
        <taxon>Pentapetalae</taxon>
        <taxon>asterids</taxon>
        <taxon>campanulids</taxon>
        <taxon>Asterales</taxon>
        <taxon>Asteraceae</taxon>
        <taxon>Asteroideae</taxon>
        <taxon>Anthemideae</taxon>
        <taxon>Anthemidinae</taxon>
        <taxon>Tanacetum</taxon>
    </lineage>
</organism>